<feature type="coiled-coil region" evidence="1">
    <location>
        <begin position="61"/>
        <end position="110"/>
    </location>
</feature>
<protein>
    <recommendedName>
        <fullName evidence="2">KfrA N-terminal DNA-binding domain-containing protein</fullName>
    </recommendedName>
</protein>
<evidence type="ECO:0000313" key="3">
    <source>
        <dbReference type="EMBL" id="ARD21709.1"/>
    </source>
</evidence>
<evidence type="ECO:0000256" key="1">
    <source>
        <dbReference type="SAM" id="Coils"/>
    </source>
</evidence>
<organism evidence="3 4">
    <name type="scientific">Shewanella japonica</name>
    <dbReference type="NCBI Taxonomy" id="93973"/>
    <lineage>
        <taxon>Bacteria</taxon>
        <taxon>Pseudomonadati</taxon>
        <taxon>Pseudomonadota</taxon>
        <taxon>Gammaproteobacteria</taxon>
        <taxon>Alteromonadales</taxon>
        <taxon>Shewanellaceae</taxon>
        <taxon>Shewanella</taxon>
    </lineage>
</organism>
<evidence type="ECO:0000259" key="2">
    <source>
        <dbReference type="Pfam" id="PF11740"/>
    </source>
</evidence>
<dbReference type="EMBL" id="CP020472">
    <property type="protein sequence ID" value="ARD21709.1"/>
    <property type="molecule type" value="Genomic_DNA"/>
</dbReference>
<name>A0ABN4YJE6_9GAMM</name>
<dbReference type="RefSeq" id="WP_080915309.1">
    <property type="nucleotide sequence ID" value="NZ_CP020472.1"/>
</dbReference>
<evidence type="ECO:0000313" key="4">
    <source>
        <dbReference type="Proteomes" id="UP000191820"/>
    </source>
</evidence>
<sequence>MSPIEQVLAAAKTIAMNGHTPTMALVKGKLGGKVPMPLLIQGLQQFKAIPKDQWQTLPDLGDALESTKQTANTERQQLEQLFQTQIQQMKADFDKKIESLEQRIAQLENQS</sequence>
<keyword evidence="1" id="KW-0175">Coiled coil</keyword>
<dbReference type="InterPro" id="IPR021104">
    <property type="entry name" value="KfrA_DNA-bd_N"/>
</dbReference>
<gene>
    <name evidence="3" type="ORF">SJ2017_1385</name>
</gene>
<accession>A0ABN4YJE6</accession>
<keyword evidence="4" id="KW-1185">Reference proteome</keyword>
<dbReference type="Proteomes" id="UP000191820">
    <property type="component" value="Chromosome"/>
</dbReference>
<reference evidence="3 4" key="1">
    <citation type="submission" date="2017-03" db="EMBL/GenBank/DDBJ databases">
        <title>Genome sequencing of Shewanella japonica KCTC 22435.</title>
        <authorList>
            <person name="Kim K.M."/>
        </authorList>
    </citation>
    <scope>NUCLEOTIDE SEQUENCE [LARGE SCALE GENOMIC DNA]</scope>
    <source>
        <strain evidence="3 4">KCTC 22435</strain>
    </source>
</reference>
<proteinExistence type="predicted"/>
<feature type="domain" description="KfrA N-terminal DNA-binding" evidence="2">
    <location>
        <begin position="5"/>
        <end position="110"/>
    </location>
</feature>
<dbReference type="Pfam" id="PF11740">
    <property type="entry name" value="KfrA_N"/>
    <property type="match status" value="1"/>
</dbReference>